<keyword evidence="1" id="KW-0812">Transmembrane</keyword>
<accession>A0ABY1QD79</accession>
<dbReference type="InterPro" id="IPR043128">
    <property type="entry name" value="Rev_trsase/Diguanyl_cyclase"/>
</dbReference>
<feature type="domain" description="GGDEF" evidence="3">
    <location>
        <begin position="491"/>
        <end position="626"/>
    </location>
</feature>
<dbReference type="SMART" id="SM00052">
    <property type="entry name" value="EAL"/>
    <property type="match status" value="1"/>
</dbReference>
<feature type="transmembrane region" description="Helical" evidence="1">
    <location>
        <begin position="21"/>
        <end position="46"/>
    </location>
</feature>
<dbReference type="Gene3D" id="3.20.20.450">
    <property type="entry name" value="EAL domain"/>
    <property type="match status" value="1"/>
</dbReference>
<keyword evidence="1" id="KW-1133">Transmembrane helix</keyword>
<evidence type="ECO:0000313" key="4">
    <source>
        <dbReference type="EMBL" id="SMP63505.1"/>
    </source>
</evidence>
<keyword evidence="5" id="KW-1185">Reference proteome</keyword>
<dbReference type="InterPro" id="IPR035919">
    <property type="entry name" value="EAL_sf"/>
</dbReference>
<dbReference type="CDD" id="cd01949">
    <property type="entry name" value="GGDEF"/>
    <property type="match status" value="1"/>
</dbReference>
<feature type="transmembrane region" description="Helical" evidence="1">
    <location>
        <begin position="380"/>
        <end position="396"/>
    </location>
</feature>
<dbReference type="InterPro" id="IPR000160">
    <property type="entry name" value="GGDEF_dom"/>
</dbReference>
<evidence type="ECO:0000256" key="1">
    <source>
        <dbReference type="SAM" id="Phobius"/>
    </source>
</evidence>
<dbReference type="Gene3D" id="3.30.70.270">
    <property type="match status" value="1"/>
</dbReference>
<protein>
    <submittedName>
        <fullName evidence="4">Diguanylate cyclase (GGDEF) domain-containing protein</fullName>
    </submittedName>
</protein>
<dbReference type="SUPFAM" id="SSF55785">
    <property type="entry name" value="PYP-like sensor domain (PAS domain)"/>
    <property type="match status" value="1"/>
</dbReference>
<dbReference type="Proteomes" id="UP001158049">
    <property type="component" value="Unassembled WGS sequence"/>
</dbReference>
<dbReference type="NCBIfam" id="TIGR00254">
    <property type="entry name" value="GGDEF"/>
    <property type="match status" value="1"/>
</dbReference>
<name>A0ABY1QD79_9BURK</name>
<dbReference type="SMART" id="SM00267">
    <property type="entry name" value="GGDEF"/>
    <property type="match status" value="1"/>
</dbReference>
<comment type="caution">
    <text evidence="4">The sequence shown here is derived from an EMBL/GenBank/DDBJ whole genome shotgun (WGS) entry which is preliminary data.</text>
</comment>
<dbReference type="InterPro" id="IPR052155">
    <property type="entry name" value="Biofilm_reg_signaling"/>
</dbReference>
<dbReference type="CDD" id="cd12914">
    <property type="entry name" value="PDC1_DGC_like"/>
    <property type="match status" value="1"/>
</dbReference>
<dbReference type="SUPFAM" id="SSF141868">
    <property type="entry name" value="EAL domain-like"/>
    <property type="match status" value="1"/>
</dbReference>
<dbReference type="PROSITE" id="PS50883">
    <property type="entry name" value="EAL"/>
    <property type="match status" value="1"/>
</dbReference>
<feature type="domain" description="EAL" evidence="2">
    <location>
        <begin position="635"/>
        <end position="889"/>
    </location>
</feature>
<dbReference type="InterPro" id="IPR029787">
    <property type="entry name" value="Nucleotide_cyclase"/>
</dbReference>
<dbReference type="InterPro" id="IPR035965">
    <property type="entry name" value="PAS-like_dom_sf"/>
</dbReference>
<dbReference type="EMBL" id="FXUL01000009">
    <property type="protein sequence ID" value="SMP63505.1"/>
    <property type="molecule type" value="Genomic_DNA"/>
</dbReference>
<keyword evidence="1" id="KW-0472">Membrane</keyword>
<evidence type="ECO:0000259" key="2">
    <source>
        <dbReference type="PROSITE" id="PS50883"/>
    </source>
</evidence>
<dbReference type="PANTHER" id="PTHR44757:SF2">
    <property type="entry name" value="BIOFILM ARCHITECTURE MAINTENANCE PROTEIN MBAA"/>
    <property type="match status" value="1"/>
</dbReference>
<feature type="transmembrane region" description="Helical" evidence="1">
    <location>
        <begin position="296"/>
        <end position="319"/>
    </location>
</feature>
<dbReference type="CDD" id="cd01948">
    <property type="entry name" value="EAL"/>
    <property type="match status" value="1"/>
</dbReference>
<dbReference type="PANTHER" id="PTHR44757">
    <property type="entry name" value="DIGUANYLATE CYCLASE DGCP"/>
    <property type="match status" value="1"/>
</dbReference>
<reference evidence="4 5" key="1">
    <citation type="submission" date="2017-05" db="EMBL/GenBank/DDBJ databases">
        <authorList>
            <person name="Varghese N."/>
            <person name="Submissions S."/>
        </authorList>
    </citation>
    <scope>NUCLEOTIDE SEQUENCE [LARGE SCALE GENOMIC DNA]</scope>
    <source>
        <strain evidence="4 5">DSM 26001</strain>
    </source>
</reference>
<gene>
    <name evidence="4" type="ORF">SAMN06295970_10987</name>
</gene>
<dbReference type="Gene3D" id="3.30.450.20">
    <property type="entry name" value="PAS domain"/>
    <property type="match status" value="3"/>
</dbReference>
<evidence type="ECO:0000259" key="3">
    <source>
        <dbReference type="PROSITE" id="PS50887"/>
    </source>
</evidence>
<organism evidence="4 5">
    <name type="scientific">Noviherbaspirillum suwonense</name>
    <dbReference type="NCBI Taxonomy" id="1224511"/>
    <lineage>
        <taxon>Bacteria</taxon>
        <taxon>Pseudomonadati</taxon>
        <taxon>Pseudomonadota</taxon>
        <taxon>Betaproteobacteria</taxon>
        <taxon>Burkholderiales</taxon>
        <taxon>Oxalobacteraceae</taxon>
        <taxon>Noviherbaspirillum</taxon>
    </lineage>
</organism>
<dbReference type="Pfam" id="PF00990">
    <property type="entry name" value="GGDEF"/>
    <property type="match status" value="1"/>
</dbReference>
<evidence type="ECO:0000313" key="5">
    <source>
        <dbReference type="Proteomes" id="UP001158049"/>
    </source>
</evidence>
<proteinExistence type="predicted"/>
<dbReference type="SUPFAM" id="SSF55073">
    <property type="entry name" value="Nucleotide cyclase"/>
    <property type="match status" value="1"/>
</dbReference>
<sequence>MRRVQCKTVLRHVRFMLQNAGALALWPLAFVVLTAILWTWVAWVVVHEKAALRERLFQSAAAHARASSEQIERSIGQIDYLMLSLKYHWQKSGGTVDLEEQVRAGLVPKSTDLSVTIFDSYGMPVTSTVLGKRRTGSIAHRQYFSAHAADPQLGLTISEPMTSILHRHVIFASRRLDTPDGAFAGVVVVAFEPRYLLSLYDDTGLGSDDFIAVRRKDGVFFAARQAGAPLLSTPIFGSDAISAAPVGSMIAAGDRFADGKERVLAWHGARTYPVVSMVGLSGSGRFAAQGAGERDMMLFAAGGTLALLLAAVIGASRAARRLRDQHYSREVHHAYRLATENAREGFYMLRALSGPDEKIVDFRIEDCNERGAAYRGIPRLALIGSTLSAVLPVMFAKDMFPACRKAMANGLHEDEMYVPPRDARPAQWLHRRLIRTGSCLAVTLRDITDSKNHEQALMRQADTDPVTLLPNRHWLTAYLPAAVAKAERDGTMLAVLFCDLDDFKNINDTVGHAAGDALLKAAGLRLGAVVRPQDKVARLGGDEFTVIMEGAASQDDVTAVAERIIATLLEPFRLDQCGQTHAVRASIGISMYPRDGADGDALLRHADIAMHAVKTAGKGTYRYFEPALYQRRLAKLRREAELRHAIGHEQLVLHYQPRVNAATGEMTSMEALVRWLHPVHGLLSPGEFIPLAEENGSIVALGGQVIEMACARLALWKKQGLAVVPVSVNVSACQICTGDVSRLLAAALQRHGLDAGLIEVEITESATMGEGSTALAALADIQALGIDLYVDDFGTGYSCLAELKRLRMDGLKIDRAFTSRLLNGPDDRALFTAIVSIARTFGMRIVAEGVETAEQLQALQHYACDEVQGYYISRPLPAEQAGALLGRKSLFVEHA</sequence>
<dbReference type="Pfam" id="PF00563">
    <property type="entry name" value="EAL"/>
    <property type="match status" value="1"/>
</dbReference>
<dbReference type="PROSITE" id="PS50887">
    <property type="entry name" value="GGDEF"/>
    <property type="match status" value="1"/>
</dbReference>
<dbReference type="InterPro" id="IPR001633">
    <property type="entry name" value="EAL_dom"/>
</dbReference>